<dbReference type="RefSeq" id="WP_073569813.1">
    <property type="nucleotide sequence ID" value="NZ_FRXN01000001.1"/>
</dbReference>
<sequence>MSKKFIDIEKAIHSKNPTLLKWMPGFVLSYIKKVTHETWMNEVLDRINHLKGIDFVNSIIEEFELEVELIGEEKIPKEGGVIIAANHPLGGMDGIALMYALGKIRPDIRFLVNDLLMAFENFEPLFVPVNKLGRNSQETLAKIEEAYADNFAVLVFPAGLVSRKSGNGIRDLQWKKSFITKAKKYKKDILLCFIEGKNSNFFYNLADWRKKLGVKANVEMFYLVDEMYKQRGQKVKIRIGEQIPFESLTNENSDAKWAEILKEKVYEFGSKNGKRS</sequence>
<accession>A0A1M7Z3H4</accession>
<dbReference type="STRING" id="1073327.SAMN04488108_0115"/>
<feature type="domain" description="Phospholipid/glycerol acyltransferase" evidence="1">
    <location>
        <begin position="81"/>
        <end position="197"/>
    </location>
</feature>
<keyword evidence="2" id="KW-0012">Acyltransferase</keyword>
<keyword evidence="3" id="KW-1185">Reference proteome</keyword>
<name>A0A1M7Z3H4_9BACT</name>
<dbReference type="Pfam" id="PF19576">
    <property type="entry name" value="Acyltransf_2"/>
    <property type="match status" value="1"/>
</dbReference>
<dbReference type="SMART" id="SM00563">
    <property type="entry name" value="PlsC"/>
    <property type="match status" value="1"/>
</dbReference>
<dbReference type="OrthoDB" id="1113830at2"/>
<dbReference type="InterPro" id="IPR002123">
    <property type="entry name" value="Plipid/glycerol_acylTrfase"/>
</dbReference>
<evidence type="ECO:0000313" key="2">
    <source>
        <dbReference type="EMBL" id="SHO59479.1"/>
    </source>
</evidence>
<evidence type="ECO:0000259" key="1">
    <source>
        <dbReference type="SMART" id="SM00563"/>
    </source>
</evidence>
<proteinExistence type="predicted"/>
<dbReference type="InterPro" id="IPR045746">
    <property type="entry name" value="ACT14924-like_Acyltransf_dom"/>
</dbReference>
<gene>
    <name evidence="2" type="ORF">SAMN04488108_0115</name>
</gene>
<organism evidence="2 3">
    <name type="scientific">Algoriphagus zhangzhouensis</name>
    <dbReference type="NCBI Taxonomy" id="1073327"/>
    <lineage>
        <taxon>Bacteria</taxon>
        <taxon>Pseudomonadati</taxon>
        <taxon>Bacteroidota</taxon>
        <taxon>Cytophagia</taxon>
        <taxon>Cytophagales</taxon>
        <taxon>Cyclobacteriaceae</taxon>
        <taxon>Algoriphagus</taxon>
    </lineage>
</organism>
<dbReference type="SUPFAM" id="SSF69593">
    <property type="entry name" value="Glycerol-3-phosphate (1)-acyltransferase"/>
    <property type="match status" value="1"/>
</dbReference>
<evidence type="ECO:0000313" key="3">
    <source>
        <dbReference type="Proteomes" id="UP000184609"/>
    </source>
</evidence>
<keyword evidence="2" id="KW-0808">Transferase</keyword>
<reference evidence="3" key="1">
    <citation type="submission" date="2016-12" db="EMBL/GenBank/DDBJ databases">
        <authorList>
            <person name="Varghese N."/>
            <person name="Submissions S."/>
        </authorList>
    </citation>
    <scope>NUCLEOTIDE SEQUENCE [LARGE SCALE GENOMIC DNA]</scope>
    <source>
        <strain evidence="3">DSM 25035</strain>
    </source>
</reference>
<dbReference type="EMBL" id="FRXN01000001">
    <property type="protein sequence ID" value="SHO59479.1"/>
    <property type="molecule type" value="Genomic_DNA"/>
</dbReference>
<dbReference type="GO" id="GO:0016746">
    <property type="term" value="F:acyltransferase activity"/>
    <property type="evidence" value="ECO:0007669"/>
    <property type="project" value="UniProtKB-KW"/>
</dbReference>
<dbReference type="Proteomes" id="UP000184609">
    <property type="component" value="Unassembled WGS sequence"/>
</dbReference>
<dbReference type="AlphaFoldDB" id="A0A1M7Z3H4"/>
<protein>
    <submittedName>
        <fullName evidence="2">Acyltransferase</fullName>
    </submittedName>
</protein>